<feature type="compositionally biased region" description="Acidic residues" evidence="1">
    <location>
        <begin position="70"/>
        <end position="81"/>
    </location>
</feature>
<feature type="compositionally biased region" description="Polar residues" evidence="1">
    <location>
        <begin position="43"/>
        <end position="56"/>
    </location>
</feature>
<feature type="compositionally biased region" description="Low complexity" evidence="1">
    <location>
        <begin position="83"/>
        <end position="105"/>
    </location>
</feature>
<dbReference type="Gramene" id="FCD_00001664-RA">
    <property type="protein sequence ID" value="FCD_00001664-RA:cds"/>
    <property type="gene ID" value="FCD_00001664"/>
</dbReference>
<dbReference type="AlphaFoldDB" id="A0AA88AAW4"/>
<dbReference type="PANTHER" id="PTHR35756">
    <property type="entry name" value="OS05G0337400 PROTEIN"/>
    <property type="match status" value="1"/>
</dbReference>
<feature type="region of interest" description="Disordered" evidence="1">
    <location>
        <begin position="37"/>
        <end position="105"/>
    </location>
</feature>
<protein>
    <recommendedName>
        <fullName evidence="4">HMA domain-containing protein</fullName>
    </recommendedName>
</protein>
<evidence type="ECO:0008006" key="4">
    <source>
        <dbReference type="Google" id="ProtNLM"/>
    </source>
</evidence>
<evidence type="ECO:0000313" key="2">
    <source>
        <dbReference type="EMBL" id="GMN42448.1"/>
    </source>
</evidence>
<accession>A0AA88AAW4</accession>
<dbReference type="GO" id="GO:0009507">
    <property type="term" value="C:chloroplast"/>
    <property type="evidence" value="ECO:0007669"/>
    <property type="project" value="TreeGrafter"/>
</dbReference>
<proteinExistence type="predicted"/>
<organism evidence="2 3">
    <name type="scientific">Ficus carica</name>
    <name type="common">Common fig</name>
    <dbReference type="NCBI Taxonomy" id="3494"/>
    <lineage>
        <taxon>Eukaryota</taxon>
        <taxon>Viridiplantae</taxon>
        <taxon>Streptophyta</taxon>
        <taxon>Embryophyta</taxon>
        <taxon>Tracheophyta</taxon>
        <taxon>Spermatophyta</taxon>
        <taxon>Magnoliopsida</taxon>
        <taxon>eudicotyledons</taxon>
        <taxon>Gunneridae</taxon>
        <taxon>Pentapetalae</taxon>
        <taxon>rosids</taxon>
        <taxon>fabids</taxon>
        <taxon>Rosales</taxon>
        <taxon>Moraceae</taxon>
        <taxon>Ficeae</taxon>
        <taxon>Ficus</taxon>
    </lineage>
</organism>
<reference evidence="2" key="1">
    <citation type="submission" date="2023-07" db="EMBL/GenBank/DDBJ databases">
        <title>draft genome sequence of fig (Ficus carica).</title>
        <authorList>
            <person name="Takahashi T."/>
            <person name="Nishimura K."/>
        </authorList>
    </citation>
    <scope>NUCLEOTIDE SEQUENCE</scope>
</reference>
<dbReference type="PANTHER" id="PTHR35756:SF1">
    <property type="entry name" value="OS05G0337400 PROTEIN"/>
    <property type="match status" value="1"/>
</dbReference>
<keyword evidence="3" id="KW-1185">Reference proteome</keyword>
<dbReference type="EMBL" id="BTGU01000014">
    <property type="protein sequence ID" value="GMN42448.1"/>
    <property type="molecule type" value="Genomic_DNA"/>
</dbReference>
<evidence type="ECO:0000256" key="1">
    <source>
        <dbReference type="SAM" id="MobiDB-lite"/>
    </source>
</evidence>
<sequence>MATLSFSSAFLALHKPNLSLFIPSSSPALPCRTLRLRSPGAVGSSSTRCWTATATPNKRRGVRRLRSAEEETVAPEQDEEAPASSPQGEAEGEAASSSEQQAVSVPVSPSDTLTMFFQADGTMSEAAIPALRKALEELEGVSNLKVKVLEGIASVELEKLTTVQSTGVASSLVESIQGSGFKLQTLNLSFEDDESVVV</sequence>
<comment type="caution">
    <text evidence="2">The sequence shown here is derived from an EMBL/GenBank/DDBJ whole genome shotgun (WGS) entry which is preliminary data.</text>
</comment>
<name>A0AA88AAW4_FICCA</name>
<gene>
    <name evidence="2" type="ORF">TIFTF001_011666</name>
</gene>
<evidence type="ECO:0000313" key="3">
    <source>
        <dbReference type="Proteomes" id="UP001187192"/>
    </source>
</evidence>
<dbReference type="Proteomes" id="UP001187192">
    <property type="component" value="Unassembled WGS sequence"/>
</dbReference>